<evidence type="ECO:0000313" key="4">
    <source>
        <dbReference type="EMBL" id="KAF9452148.1"/>
    </source>
</evidence>
<dbReference type="OrthoDB" id="1078367at2759"/>
<gene>
    <name evidence="4" type="ORF">P691DRAFT_697651</name>
</gene>
<comment type="caution">
    <text evidence="4">The sequence shown here is derived from an EMBL/GenBank/DDBJ whole genome shotgun (WGS) entry which is preliminary data.</text>
</comment>
<evidence type="ECO:0000256" key="2">
    <source>
        <dbReference type="PROSITE-ProRule" id="PRU00252"/>
    </source>
</evidence>
<dbReference type="PROSITE" id="PS50935">
    <property type="entry name" value="SSB"/>
    <property type="match status" value="1"/>
</dbReference>
<evidence type="ECO:0000256" key="1">
    <source>
        <dbReference type="ARBA" id="ARBA00023125"/>
    </source>
</evidence>
<dbReference type="InterPro" id="IPR012340">
    <property type="entry name" value="NA-bd_OB-fold"/>
</dbReference>
<sequence length="156" mass="17400">MFSALRANLRPTSAARAFSTSRPAAADLAKLTLIGRVARDPETRLTKNEKEFLAYTVITTSSTNTNQGERQIVRTFHRVLCFDPSHIEFLRRLKKGSKVYVQADYTIKEPEQGADPTTPQGQRHIFLTHESIKVLSPPRVVPEPTESTETGSTESS</sequence>
<keyword evidence="1 2" id="KW-0238">DNA-binding</keyword>
<feature type="region of interest" description="Disordered" evidence="3">
    <location>
        <begin position="136"/>
        <end position="156"/>
    </location>
</feature>
<evidence type="ECO:0000256" key="3">
    <source>
        <dbReference type="SAM" id="MobiDB-lite"/>
    </source>
</evidence>
<dbReference type="Gene3D" id="2.40.50.140">
    <property type="entry name" value="Nucleic acid-binding proteins"/>
    <property type="match status" value="1"/>
</dbReference>
<dbReference type="AlphaFoldDB" id="A0A9P5XIQ3"/>
<organism evidence="4 5">
    <name type="scientific">Macrolepiota fuliginosa MF-IS2</name>
    <dbReference type="NCBI Taxonomy" id="1400762"/>
    <lineage>
        <taxon>Eukaryota</taxon>
        <taxon>Fungi</taxon>
        <taxon>Dikarya</taxon>
        <taxon>Basidiomycota</taxon>
        <taxon>Agaricomycotina</taxon>
        <taxon>Agaricomycetes</taxon>
        <taxon>Agaricomycetidae</taxon>
        <taxon>Agaricales</taxon>
        <taxon>Agaricineae</taxon>
        <taxon>Agaricaceae</taxon>
        <taxon>Macrolepiota</taxon>
    </lineage>
</organism>
<evidence type="ECO:0000313" key="5">
    <source>
        <dbReference type="Proteomes" id="UP000807342"/>
    </source>
</evidence>
<proteinExistence type="predicted"/>
<keyword evidence="5" id="KW-1185">Reference proteome</keyword>
<dbReference type="Proteomes" id="UP000807342">
    <property type="component" value="Unassembled WGS sequence"/>
</dbReference>
<dbReference type="SUPFAM" id="SSF50249">
    <property type="entry name" value="Nucleic acid-binding proteins"/>
    <property type="match status" value="1"/>
</dbReference>
<dbReference type="Pfam" id="PF00436">
    <property type="entry name" value="SSB"/>
    <property type="match status" value="1"/>
</dbReference>
<accession>A0A9P5XIQ3</accession>
<evidence type="ECO:0008006" key="6">
    <source>
        <dbReference type="Google" id="ProtNLM"/>
    </source>
</evidence>
<name>A0A9P5XIQ3_9AGAR</name>
<dbReference type="GO" id="GO:0003697">
    <property type="term" value="F:single-stranded DNA binding"/>
    <property type="evidence" value="ECO:0007669"/>
    <property type="project" value="InterPro"/>
</dbReference>
<dbReference type="CDD" id="cd04496">
    <property type="entry name" value="SSB_OBF"/>
    <property type="match status" value="1"/>
</dbReference>
<dbReference type="InterPro" id="IPR000424">
    <property type="entry name" value="Primosome_PriB/ssb"/>
</dbReference>
<reference evidence="4" key="1">
    <citation type="submission" date="2020-11" db="EMBL/GenBank/DDBJ databases">
        <authorList>
            <consortium name="DOE Joint Genome Institute"/>
            <person name="Ahrendt S."/>
            <person name="Riley R."/>
            <person name="Andreopoulos W."/>
            <person name="Labutti K."/>
            <person name="Pangilinan J."/>
            <person name="Ruiz-Duenas F.J."/>
            <person name="Barrasa J.M."/>
            <person name="Sanchez-Garcia M."/>
            <person name="Camarero S."/>
            <person name="Miyauchi S."/>
            <person name="Serrano A."/>
            <person name="Linde D."/>
            <person name="Babiker R."/>
            <person name="Drula E."/>
            <person name="Ayuso-Fernandez I."/>
            <person name="Pacheco R."/>
            <person name="Padilla G."/>
            <person name="Ferreira P."/>
            <person name="Barriuso J."/>
            <person name="Kellner H."/>
            <person name="Castanera R."/>
            <person name="Alfaro M."/>
            <person name="Ramirez L."/>
            <person name="Pisabarro A.G."/>
            <person name="Kuo A."/>
            <person name="Tritt A."/>
            <person name="Lipzen A."/>
            <person name="He G."/>
            <person name="Yan M."/>
            <person name="Ng V."/>
            <person name="Cullen D."/>
            <person name="Martin F."/>
            <person name="Rosso M.-N."/>
            <person name="Henrissat B."/>
            <person name="Hibbett D."/>
            <person name="Martinez A.T."/>
            <person name="Grigoriev I.V."/>
        </authorList>
    </citation>
    <scope>NUCLEOTIDE SEQUENCE</scope>
    <source>
        <strain evidence="4">MF-IS2</strain>
    </source>
</reference>
<dbReference type="EMBL" id="MU151074">
    <property type="protein sequence ID" value="KAF9452148.1"/>
    <property type="molecule type" value="Genomic_DNA"/>
</dbReference>
<protein>
    <recommendedName>
        <fullName evidence="6">Nucleic acid-binding protein</fullName>
    </recommendedName>
</protein>